<proteinExistence type="predicted"/>
<evidence type="ECO:0000313" key="3">
    <source>
        <dbReference type="Proteomes" id="UP000214603"/>
    </source>
</evidence>
<accession>A0A225MBE3</accession>
<comment type="caution">
    <text evidence="2">The sequence shown here is derived from an EMBL/GenBank/DDBJ whole genome shotgun (WGS) entry which is preliminary data.</text>
</comment>
<dbReference type="AlphaFoldDB" id="A0A225MBE3"/>
<organism evidence="2 3">
    <name type="scientific">Candidimonas nitroreducens</name>
    <dbReference type="NCBI Taxonomy" id="683354"/>
    <lineage>
        <taxon>Bacteria</taxon>
        <taxon>Pseudomonadati</taxon>
        <taxon>Pseudomonadota</taxon>
        <taxon>Betaproteobacteria</taxon>
        <taxon>Burkholderiales</taxon>
        <taxon>Alcaligenaceae</taxon>
        <taxon>Candidimonas</taxon>
    </lineage>
</organism>
<name>A0A225MBE3_9BURK</name>
<reference evidence="3" key="1">
    <citation type="submission" date="2017-06" db="EMBL/GenBank/DDBJ databases">
        <title>Herbaspirillum phytohormonus sp. nov., isolated from the root nodule of Robinia pseudoacacia in lead-zinc mine.</title>
        <authorList>
            <person name="Fan M."/>
            <person name="Lin Y."/>
        </authorList>
    </citation>
    <scope>NUCLEOTIDE SEQUENCE [LARGE SCALE GENOMIC DNA]</scope>
    <source>
        <strain evidence="3">SC-089</strain>
    </source>
</reference>
<evidence type="ECO:0000313" key="2">
    <source>
        <dbReference type="EMBL" id="OWT56289.1"/>
    </source>
</evidence>
<evidence type="ECO:0000259" key="1">
    <source>
        <dbReference type="PROSITE" id="PS50011"/>
    </source>
</evidence>
<dbReference type="EMBL" id="NJIH01000011">
    <property type="protein sequence ID" value="OWT56289.1"/>
    <property type="molecule type" value="Genomic_DNA"/>
</dbReference>
<dbReference type="Proteomes" id="UP000214603">
    <property type="component" value="Unassembled WGS sequence"/>
</dbReference>
<dbReference type="SUPFAM" id="SSF56112">
    <property type="entry name" value="Protein kinase-like (PK-like)"/>
    <property type="match status" value="1"/>
</dbReference>
<dbReference type="InterPro" id="IPR000719">
    <property type="entry name" value="Prot_kinase_dom"/>
</dbReference>
<dbReference type="InterPro" id="IPR011009">
    <property type="entry name" value="Kinase-like_dom_sf"/>
</dbReference>
<dbReference type="PROSITE" id="PS50011">
    <property type="entry name" value="PROTEIN_KINASE_DOM"/>
    <property type="match status" value="1"/>
</dbReference>
<dbReference type="Gene3D" id="1.10.510.10">
    <property type="entry name" value="Transferase(Phosphotransferase) domain 1"/>
    <property type="match status" value="1"/>
</dbReference>
<gene>
    <name evidence="2" type="ORF">CEY11_19750</name>
</gene>
<dbReference type="Pfam" id="PF06293">
    <property type="entry name" value="Kdo"/>
    <property type="match status" value="1"/>
</dbReference>
<feature type="domain" description="Protein kinase" evidence="1">
    <location>
        <begin position="1"/>
        <end position="78"/>
    </location>
</feature>
<dbReference type="GO" id="GO:0004672">
    <property type="term" value="F:protein kinase activity"/>
    <property type="evidence" value="ECO:0007669"/>
    <property type="project" value="InterPro"/>
</dbReference>
<dbReference type="GO" id="GO:0005524">
    <property type="term" value="F:ATP binding"/>
    <property type="evidence" value="ECO:0007669"/>
    <property type="project" value="InterPro"/>
</dbReference>
<sequence>MHQAGVWHADLNAYNILLDRQGAAWLIDFDRGRRGKLTPRQRRDNLLRLRRSLLKVAGEPGLAYWQGLEQAYRRLGEA</sequence>
<protein>
    <recommendedName>
        <fullName evidence="1">Protein kinase domain-containing protein</fullName>
    </recommendedName>
</protein>
<dbReference type="OrthoDB" id="6854449at2"/>
<keyword evidence="3" id="KW-1185">Reference proteome</keyword>